<feature type="transmembrane region" description="Helical" evidence="1">
    <location>
        <begin position="64"/>
        <end position="87"/>
    </location>
</feature>
<keyword evidence="1" id="KW-0812">Transmembrane</keyword>
<accession>A0A1I1P871</accession>
<gene>
    <name evidence="2" type="ORF">SAMN05421842_11850</name>
</gene>
<feature type="transmembrane region" description="Helical" evidence="1">
    <location>
        <begin position="99"/>
        <end position="124"/>
    </location>
</feature>
<protein>
    <submittedName>
        <fullName evidence="2">Uncharacterized protein</fullName>
    </submittedName>
</protein>
<dbReference type="STRING" id="119641.SAMN05421842_11850"/>
<dbReference type="RefSeq" id="WP_090092071.1">
    <property type="nucleotide sequence ID" value="NZ_FOMG01000018.1"/>
</dbReference>
<dbReference type="Proteomes" id="UP000199263">
    <property type="component" value="Unassembled WGS sequence"/>
</dbReference>
<reference evidence="2 3" key="1">
    <citation type="submission" date="2016-10" db="EMBL/GenBank/DDBJ databases">
        <authorList>
            <person name="de Groot N.N."/>
        </authorList>
    </citation>
    <scope>NUCLEOTIDE SEQUENCE [LARGE SCALE GENOMIC DNA]</scope>
    <source>
        <strain evidence="2 3">DSM 12992</strain>
    </source>
</reference>
<dbReference type="AlphaFoldDB" id="A0A1I1P871"/>
<name>A0A1I1P871_9CLOT</name>
<evidence type="ECO:0000313" key="2">
    <source>
        <dbReference type="EMBL" id="SFD06131.1"/>
    </source>
</evidence>
<feature type="transmembrane region" description="Helical" evidence="1">
    <location>
        <begin position="147"/>
        <end position="168"/>
    </location>
</feature>
<feature type="transmembrane region" description="Helical" evidence="1">
    <location>
        <begin position="21"/>
        <end position="44"/>
    </location>
</feature>
<keyword evidence="1" id="KW-0472">Membrane</keyword>
<evidence type="ECO:0000256" key="1">
    <source>
        <dbReference type="SAM" id="Phobius"/>
    </source>
</evidence>
<proteinExistence type="predicted"/>
<keyword evidence="3" id="KW-1185">Reference proteome</keyword>
<keyword evidence="1" id="KW-1133">Transmembrane helix</keyword>
<evidence type="ECO:0000313" key="3">
    <source>
        <dbReference type="Proteomes" id="UP000199263"/>
    </source>
</evidence>
<sequence>MKEKLQKKNNKKKKKVVKRELSILKIVTIFLKVTPIFFLIYLYITSLTSGEKILTPIINNPSITIAFIAAMLGPFCGICCEIAGNNIKEKNNIIFSEILLGTIALSQLIVLNIILAGVIVYIMYKSYDGSKINFNNFKDGLKEKKNLRGLIISIFIVSISIICTYLMIKI</sequence>
<dbReference type="EMBL" id="FOMG01000018">
    <property type="protein sequence ID" value="SFD06131.1"/>
    <property type="molecule type" value="Genomic_DNA"/>
</dbReference>
<dbReference type="OrthoDB" id="9866162at2"/>
<organism evidence="2 3">
    <name type="scientific">Clostridium uliginosum</name>
    <dbReference type="NCBI Taxonomy" id="119641"/>
    <lineage>
        <taxon>Bacteria</taxon>
        <taxon>Bacillati</taxon>
        <taxon>Bacillota</taxon>
        <taxon>Clostridia</taxon>
        <taxon>Eubacteriales</taxon>
        <taxon>Clostridiaceae</taxon>
        <taxon>Clostridium</taxon>
    </lineage>
</organism>